<dbReference type="EMBL" id="LNIX01000008">
    <property type="protein sequence ID" value="OXA51261.1"/>
    <property type="molecule type" value="Genomic_DNA"/>
</dbReference>
<evidence type="ECO:0000256" key="12">
    <source>
        <dbReference type="SAM" id="MobiDB-lite"/>
    </source>
</evidence>
<feature type="active site" description="Nucleophile" evidence="9">
    <location>
        <position position="273"/>
    </location>
</feature>
<dbReference type="SUPFAM" id="SSF56024">
    <property type="entry name" value="Phospholipase D/nuclease"/>
    <property type="match status" value="2"/>
</dbReference>
<feature type="active site" description="Proton donor/acceptor" evidence="9">
    <location>
        <position position="499"/>
    </location>
</feature>
<gene>
    <name evidence="14" type="ORF">Fcan01_14406</name>
</gene>
<evidence type="ECO:0000256" key="9">
    <source>
        <dbReference type="PIRSR" id="PIRSR610347-1"/>
    </source>
</evidence>
<feature type="compositionally biased region" description="Polar residues" evidence="12">
    <location>
        <begin position="141"/>
        <end position="155"/>
    </location>
</feature>
<dbReference type="GO" id="GO:0003690">
    <property type="term" value="F:double-stranded DNA binding"/>
    <property type="evidence" value="ECO:0007669"/>
    <property type="project" value="TreeGrafter"/>
</dbReference>
<dbReference type="Pfam" id="PF10283">
    <property type="entry name" value="zf-CCHH"/>
    <property type="match status" value="1"/>
</dbReference>
<feature type="region of interest" description="Disordered" evidence="12">
    <location>
        <begin position="134"/>
        <end position="155"/>
    </location>
</feature>
<comment type="caution">
    <text evidence="14">The sequence shown here is derived from an EMBL/GenBank/DDBJ whole genome shotgun (WGS) entry which is preliminary data.</text>
</comment>
<dbReference type="STRING" id="158441.A0A226E2W3"/>
<feature type="domain" description="PBZ-type" evidence="13">
    <location>
        <begin position="39"/>
        <end position="61"/>
    </location>
</feature>
<evidence type="ECO:0000256" key="7">
    <source>
        <dbReference type="ARBA" id="ARBA00023204"/>
    </source>
</evidence>
<dbReference type="PANTHER" id="PTHR12415:SF0">
    <property type="entry name" value="TYROSYL-DNA PHOSPHODIESTERASE 1"/>
    <property type="match status" value="1"/>
</dbReference>
<dbReference type="GO" id="GO:0006281">
    <property type="term" value="P:DNA repair"/>
    <property type="evidence" value="ECO:0007669"/>
    <property type="project" value="UniProtKB-KW"/>
</dbReference>
<dbReference type="InterPro" id="IPR019406">
    <property type="entry name" value="APLF_PBZ"/>
</dbReference>
<dbReference type="AlphaFoldDB" id="A0A226E2W3"/>
<keyword evidence="4" id="KW-0227">DNA damage</keyword>
<evidence type="ECO:0000256" key="10">
    <source>
        <dbReference type="PIRSR" id="PIRSR610347-2"/>
    </source>
</evidence>
<keyword evidence="5" id="KW-0378">Hydrolase</keyword>
<feature type="binding site" evidence="10">
    <location>
        <position position="275"/>
    </location>
    <ligand>
        <name>substrate</name>
    </ligand>
</feature>
<dbReference type="OrthoDB" id="47785at2759"/>
<keyword evidence="7" id="KW-0234">DNA repair</keyword>
<dbReference type="Gene3D" id="3.30.870.10">
    <property type="entry name" value="Endonuclease Chain A"/>
    <property type="match status" value="2"/>
</dbReference>
<evidence type="ECO:0000256" key="4">
    <source>
        <dbReference type="ARBA" id="ARBA00022763"/>
    </source>
</evidence>
<feature type="binding site" evidence="10">
    <location>
        <position position="501"/>
    </location>
    <ligand>
        <name>substrate</name>
    </ligand>
</feature>
<evidence type="ECO:0000256" key="8">
    <source>
        <dbReference type="ARBA" id="ARBA00023242"/>
    </source>
</evidence>
<keyword evidence="8" id="KW-0539">Nucleus</keyword>
<dbReference type="PANTHER" id="PTHR12415">
    <property type="entry name" value="TYROSYL-DNA PHOSPHODIESTERASE 1"/>
    <property type="match status" value="1"/>
</dbReference>
<sequence length="614" mass="68534">MEENGHESKRLKLSQEVEPVAVVDLTPNSPPTTTTPKLPVCQFGDKCYRRNPAHLTEFFHPLLDKIYTAMSKSGNFFSLPTGFDKPGVERATVLEQIQILKDAKQKANSSDDKALSSSSWSSSLSDIREERKRKFLESRQEQGQSSKASPSSLPVKITTSRKSILDRWEESRPYNYFLTKVAAIRPEADPVLSASFKDLFDPSLGEISAVAHINFMIDPEWLMEQVHGQPGLQEKPTRIIFDGVAKDMQGLAEAYPWVKVFGVKSPFPFGHHHTKMSLVQYTDLSMRFLIYTANLIESDWENRTQGIWISPRCPKMPVSSSSSDGDSSTKFRSDMIQYLSTYPVQATRAWIDIIKGVDCSEIKVYLIASAPVTANSGTSGFQWGSCKMEKVLKSVVDEETDPSWPLVIQCSSIGTLGKGLGDWVESELGTAFAGKDRVQKGPIHLIYPSYPNVKASFEGLHGGGCLPYSASTHKKQTWLDKYLCQWKADRSGRSRAVPHIKSYFRMSPESGVRKLAWFLLTSANLSKAAWGKLNKTRDRLSVMSWEAGVLFVPQIMVSQNHFRIDTDSSSSGSNSSPPPPPFPLHVDIPVVKYGKDDPPWFFEILQALISQSSS</sequence>
<keyword evidence="15" id="KW-1185">Reference proteome</keyword>
<evidence type="ECO:0000256" key="11">
    <source>
        <dbReference type="PIRSR" id="PIRSR610347-3"/>
    </source>
</evidence>
<organism evidence="14 15">
    <name type="scientific">Folsomia candida</name>
    <name type="common">Springtail</name>
    <dbReference type="NCBI Taxonomy" id="158441"/>
    <lineage>
        <taxon>Eukaryota</taxon>
        <taxon>Metazoa</taxon>
        <taxon>Ecdysozoa</taxon>
        <taxon>Arthropoda</taxon>
        <taxon>Hexapoda</taxon>
        <taxon>Collembola</taxon>
        <taxon>Entomobryomorpha</taxon>
        <taxon>Isotomoidea</taxon>
        <taxon>Isotomidae</taxon>
        <taxon>Proisotominae</taxon>
        <taxon>Folsomia</taxon>
    </lineage>
</organism>
<keyword evidence="6" id="KW-0269">Exonuclease</keyword>
<feature type="site" description="Interaction with DNA" evidence="11">
    <location>
        <position position="526"/>
    </location>
</feature>
<evidence type="ECO:0000259" key="13">
    <source>
        <dbReference type="Pfam" id="PF10283"/>
    </source>
</evidence>
<dbReference type="GO" id="GO:0017005">
    <property type="term" value="F:3'-tyrosyl-DNA phosphodiesterase activity"/>
    <property type="evidence" value="ECO:0007669"/>
    <property type="project" value="TreeGrafter"/>
</dbReference>
<evidence type="ECO:0000313" key="15">
    <source>
        <dbReference type="Proteomes" id="UP000198287"/>
    </source>
</evidence>
<dbReference type="InterPro" id="IPR010347">
    <property type="entry name" value="Tdp1"/>
</dbReference>
<comment type="similarity">
    <text evidence="2">Belongs to the tyrosyl-DNA phosphodiesterase family.</text>
</comment>
<dbReference type="Proteomes" id="UP000198287">
    <property type="component" value="Unassembled WGS sequence"/>
</dbReference>
<dbReference type="GO" id="GO:0004527">
    <property type="term" value="F:exonuclease activity"/>
    <property type="evidence" value="ECO:0007669"/>
    <property type="project" value="UniProtKB-KW"/>
</dbReference>
<name>A0A226E2W3_FOLCA</name>
<dbReference type="OMA" id="GHHHTKM"/>
<keyword evidence="3" id="KW-0540">Nuclease</keyword>
<dbReference type="GO" id="GO:0005634">
    <property type="term" value="C:nucleus"/>
    <property type="evidence" value="ECO:0007669"/>
    <property type="project" value="UniProtKB-SubCell"/>
</dbReference>
<evidence type="ECO:0000256" key="5">
    <source>
        <dbReference type="ARBA" id="ARBA00022801"/>
    </source>
</evidence>
<dbReference type="Pfam" id="PF06087">
    <property type="entry name" value="Tyr-DNA_phospho"/>
    <property type="match status" value="1"/>
</dbReference>
<reference evidence="14 15" key="1">
    <citation type="submission" date="2015-12" db="EMBL/GenBank/DDBJ databases">
        <title>The genome of Folsomia candida.</title>
        <authorList>
            <person name="Faddeeva A."/>
            <person name="Derks M.F."/>
            <person name="Anvar Y."/>
            <person name="Smit S."/>
            <person name="Van Straalen N."/>
            <person name="Roelofs D."/>
        </authorList>
    </citation>
    <scope>NUCLEOTIDE SEQUENCE [LARGE SCALE GENOMIC DNA]</scope>
    <source>
        <strain evidence="14 15">VU population</strain>
        <tissue evidence="14">Whole body</tissue>
    </source>
</reference>
<protein>
    <submittedName>
        <fullName evidence="14">Putative tyrosyl-DNA phosphodiesterase</fullName>
    </submittedName>
</protein>
<proteinExistence type="inferred from homology"/>
<evidence type="ECO:0000256" key="6">
    <source>
        <dbReference type="ARBA" id="ARBA00022839"/>
    </source>
</evidence>
<evidence type="ECO:0000256" key="2">
    <source>
        <dbReference type="ARBA" id="ARBA00010205"/>
    </source>
</evidence>
<comment type="subcellular location">
    <subcellularLocation>
        <location evidence="1">Nucleus</location>
    </subcellularLocation>
</comment>
<accession>A0A226E2W3</accession>
<dbReference type="GO" id="GO:0003697">
    <property type="term" value="F:single-stranded DNA binding"/>
    <property type="evidence" value="ECO:0007669"/>
    <property type="project" value="TreeGrafter"/>
</dbReference>
<evidence type="ECO:0000313" key="14">
    <source>
        <dbReference type="EMBL" id="OXA51261.1"/>
    </source>
</evidence>
<evidence type="ECO:0000256" key="3">
    <source>
        <dbReference type="ARBA" id="ARBA00022722"/>
    </source>
</evidence>
<evidence type="ECO:0000256" key="1">
    <source>
        <dbReference type="ARBA" id="ARBA00004123"/>
    </source>
</evidence>